<accession>A0A6C0E2W9</accession>
<dbReference type="SMART" id="SM00355">
    <property type="entry name" value="ZnF_C2H2"/>
    <property type="match status" value="2"/>
</dbReference>
<organism evidence="2">
    <name type="scientific">viral metagenome</name>
    <dbReference type="NCBI Taxonomy" id="1070528"/>
    <lineage>
        <taxon>unclassified sequences</taxon>
        <taxon>metagenomes</taxon>
        <taxon>organismal metagenomes</taxon>
    </lineage>
</organism>
<feature type="domain" description="C2H2-type" evidence="1">
    <location>
        <begin position="58"/>
        <end position="89"/>
    </location>
</feature>
<dbReference type="AlphaFoldDB" id="A0A6C0E2W9"/>
<dbReference type="PROSITE" id="PS50157">
    <property type="entry name" value="ZINC_FINGER_C2H2_2"/>
    <property type="match status" value="1"/>
</dbReference>
<evidence type="ECO:0000313" key="2">
    <source>
        <dbReference type="EMBL" id="QHT23384.1"/>
    </source>
</evidence>
<dbReference type="Gene3D" id="3.30.160.60">
    <property type="entry name" value="Classic Zinc Finger"/>
    <property type="match status" value="1"/>
</dbReference>
<protein>
    <recommendedName>
        <fullName evidence="1">C2H2-type domain-containing protein</fullName>
    </recommendedName>
</protein>
<dbReference type="EMBL" id="MN739731">
    <property type="protein sequence ID" value="QHT23384.1"/>
    <property type="molecule type" value="Genomic_DNA"/>
</dbReference>
<evidence type="ECO:0000259" key="1">
    <source>
        <dbReference type="PROSITE" id="PS50157"/>
    </source>
</evidence>
<name>A0A6C0E2W9_9ZZZZ</name>
<sequence length="308" mass="35639">MYATEKTTKNEKKYICEKCTFVTCKKTDYSRHILTAKHKLATDSNSLATKNEKIHKLFVCEKCNKDYYDRSGLWRHQKKCNLEHQNQDSNQDNIQTNNDVKEKSDICDKELFMTLLKQNAELLEIIKNGTNNNSNNTINQNNCNNKTFNLQVFLNETCKDAMNLSEFIDNIKLQLSDLESIGKLGYVEGISNIIIKSLNALDVKKRPLHCSDIKREIMYVKDEDEWQKEQDDKMRIKSVISSIVSKNLGLLPEFEKKYPDYLKPDSKKSDEYNQIIMETMGGVSGNGEKNKEKIIRNIAKKVVIDKNG</sequence>
<proteinExistence type="predicted"/>
<dbReference type="InterPro" id="IPR013087">
    <property type="entry name" value="Znf_C2H2_type"/>
</dbReference>
<reference evidence="2" key="1">
    <citation type="journal article" date="2020" name="Nature">
        <title>Giant virus diversity and host interactions through global metagenomics.</title>
        <authorList>
            <person name="Schulz F."/>
            <person name="Roux S."/>
            <person name="Paez-Espino D."/>
            <person name="Jungbluth S."/>
            <person name="Walsh D.A."/>
            <person name="Denef V.J."/>
            <person name="McMahon K.D."/>
            <person name="Konstantinidis K.T."/>
            <person name="Eloe-Fadrosh E.A."/>
            <person name="Kyrpides N.C."/>
            <person name="Woyke T."/>
        </authorList>
    </citation>
    <scope>NUCLEOTIDE SEQUENCE</scope>
    <source>
        <strain evidence="2">GVMAG-M-3300023179-116</strain>
    </source>
</reference>